<reference evidence="2 3" key="1">
    <citation type="submission" date="2013-07" db="EMBL/GenBank/DDBJ databases">
        <title>Comparative Genomic and Metabolomic Analysis of Twelve Strains of Pseudoalteromonas luteoviolacea.</title>
        <authorList>
            <person name="Vynne N.G."/>
            <person name="Mansson M."/>
            <person name="Gram L."/>
        </authorList>
    </citation>
    <scope>NUCLEOTIDE SEQUENCE [LARGE SCALE GENOMIC DNA]</scope>
    <source>
        <strain evidence="2 3">CPMOR-1</strain>
    </source>
</reference>
<dbReference type="RefSeq" id="WP_063366627.1">
    <property type="nucleotide sequence ID" value="NZ_AUYC01000012.1"/>
</dbReference>
<evidence type="ECO:0000256" key="1">
    <source>
        <dbReference type="SAM" id="SignalP"/>
    </source>
</evidence>
<name>A0A167MML1_9GAMM</name>
<comment type="caution">
    <text evidence="2">The sequence shown here is derived from an EMBL/GenBank/DDBJ whole genome shotgun (WGS) entry which is preliminary data.</text>
</comment>
<evidence type="ECO:0000313" key="2">
    <source>
        <dbReference type="EMBL" id="KZN66633.1"/>
    </source>
</evidence>
<protein>
    <recommendedName>
        <fullName evidence="4">Lipoprotein</fullName>
    </recommendedName>
</protein>
<organism evidence="2 3">
    <name type="scientific">Pseudoalteromonas luteoviolacea CPMOR-1</name>
    <dbReference type="NCBI Taxonomy" id="1365248"/>
    <lineage>
        <taxon>Bacteria</taxon>
        <taxon>Pseudomonadati</taxon>
        <taxon>Pseudomonadota</taxon>
        <taxon>Gammaproteobacteria</taxon>
        <taxon>Alteromonadales</taxon>
        <taxon>Pseudoalteromonadaceae</taxon>
        <taxon>Pseudoalteromonas</taxon>
    </lineage>
</organism>
<keyword evidence="1" id="KW-0732">Signal</keyword>
<gene>
    <name evidence="2" type="ORF">N473_09575</name>
</gene>
<proteinExistence type="predicted"/>
<dbReference type="Proteomes" id="UP000076486">
    <property type="component" value="Unassembled WGS sequence"/>
</dbReference>
<evidence type="ECO:0008006" key="4">
    <source>
        <dbReference type="Google" id="ProtNLM"/>
    </source>
</evidence>
<dbReference type="PATRIC" id="fig|1365248.3.peg.604"/>
<feature type="signal peptide" evidence="1">
    <location>
        <begin position="1"/>
        <end position="19"/>
    </location>
</feature>
<dbReference type="PROSITE" id="PS51257">
    <property type="entry name" value="PROKAR_LIPOPROTEIN"/>
    <property type="match status" value="1"/>
</dbReference>
<dbReference type="EMBL" id="AUYC01000012">
    <property type="protein sequence ID" value="KZN66633.1"/>
    <property type="molecule type" value="Genomic_DNA"/>
</dbReference>
<evidence type="ECO:0000313" key="3">
    <source>
        <dbReference type="Proteomes" id="UP000076486"/>
    </source>
</evidence>
<dbReference type="AlphaFoldDB" id="A0A167MML1"/>
<accession>A0A167MML1</accession>
<sequence>MKVNQLTVTPILASIFVLAGCGGSSSDQQDNNPVVTKPDAQPTLTLNVKKRTECGLVAYPNASIVFHDDNGQVVASHSSDSSGYFSQQIPTGAKHASIIGMENNGGFENIRKIYTKLDISSGADFTTIEFQDLSAYCKCKEIDVDLSALKVTHSRFRVSRSNGGDIQDYQDVVKVCGNDEKVYYTIDQPGYDSSLLAVIDVPEGVNTITVNGSDFVHHSADLSTSQFEQKSKVYLSAVDKIGNHFFQDFDFSVEGGVNLKMYPTGFVEHELSNYQSILFHYEGLPVAISNGVTLRFDKLDQIGELTFPIASTELAQQLTVAISSLEQGDAVSYDFTGLDTRIQSAAWEFSFDTSKYPIKWHVSGALVSELPSFSFGDETFLPAQNRPDHSRVMLSGFDGAPASLSEYRRYVYQRPDKKALGHRVFISVSTFNHSQL</sequence>
<feature type="chain" id="PRO_5007890415" description="Lipoprotein" evidence="1">
    <location>
        <begin position="20"/>
        <end position="436"/>
    </location>
</feature>